<evidence type="ECO:0000313" key="2">
    <source>
        <dbReference type="EMBL" id="KAG1565893.1"/>
    </source>
</evidence>
<evidence type="ECO:0000313" key="3">
    <source>
        <dbReference type="Proteomes" id="UP000740926"/>
    </source>
</evidence>
<name>A0A9P6YWE5_9FUNG</name>
<dbReference type="EMBL" id="JAANIU010001934">
    <property type="protein sequence ID" value="KAG1565893.1"/>
    <property type="molecule type" value="Genomic_DNA"/>
</dbReference>
<organism evidence="2 3">
    <name type="scientific">Rhizopus delemar</name>
    <dbReference type="NCBI Taxonomy" id="936053"/>
    <lineage>
        <taxon>Eukaryota</taxon>
        <taxon>Fungi</taxon>
        <taxon>Fungi incertae sedis</taxon>
        <taxon>Mucoromycota</taxon>
        <taxon>Mucoromycotina</taxon>
        <taxon>Mucoromycetes</taxon>
        <taxon>Mucorales</taxon>
        <taxon>Mucorineae</taxon>
        <taxon>Rhizopodaceae</taxon>
        <taxon>Rhizopus</taxon>
    </lineage>
</organism>
<reference evidence="2 3" key="1">
    <citation type="journal article" date="2020" name="Microb. Genom.">
        <title>Genetic diversity of clinical and environmental Mucorales isolates obtained from an investigation of mucormycosis cases among solid organ transplant recipients.</title>
        <authorList>
            <person name="Nguyen M.H."/>
            <person name="Kaul D."/>
            <person name="Muto C."/>
            <person name="Cheng S.J."/>
            <person name="Richter R.A."/>
            <person name="Bruno V.M."/>
            <person name="Liu G."/>
            <person name="Beyhan S."/>
            <person name="Sundermann A.J."/>
            <person name="Mounaud S."/>
            <person name="Pasculle A.W."/>
            <person name="Nierman W.C."/>
            <person name="Driscoll E."/>
            <person name="Cumbie R."/>
            <person name="Clancy C.J."/>
            <person name="Dupont C.L."/>
        </authorList>
    </citation>
    <scope>NUCLEOTIDE SEQUENCE [LARGE SCALE GENOMIC DNA]</scope>
    <source>
        <strain evidence="2 3">GL24</strain>
    </source>
</reference>
<accession>A0A9P6YWE5</accession>
<gene>
    <name evidence="2" type="ORF">G6F50_009647</name>
</gene>
<comment type="caution">
    <text evidence="2">The sequence shown here is derived from an EMBL/GenBank/DDBJ whole genome shotgun (WGS) entry which is preliminary data.</text>
</comment>
<sequence length="68" mass="7753">MAKDLEKLRIKAKQEIEKKVILSIIYQAKYEASMYKKEIEKLESAEGSTSSLSDETAKENKYSSGILH</sequence>
<keyword evidence="3" id="KW-1185">Reference proteome</keyword>
<proteinExistence type="predicted"/>
<protein>
    <submittedName>
        <fullName evidence="2">Uncharacterized protein</fullName>
    </submittedName>
</protein>
<evidence type="ECO:0000256" key="1">
    <source>
        <dbReference type="SAM" id="MobiDB-lite"/>
    </source>
</evidence>
<dbReference type="Proteomes" id="UP000740926">
    <property type="component" value="Unassembled WGS sequence"/>
</dbReference>
<dbReference type="AlphaFoldDB" id="A0A9P6YWE5"/>
<feature type="region of interest" description="Disordered" evidence="1">
    <location>
        <begin position="45"/>
        <end position="68"/>
    </location>
</feature>